<evidence type="ECO:0000256" key="12">
    <source>
        <dbReference type="ARBA" id="ARBA00023136"/>
    </source>
</evidence>
<evidence type="ECO:0000259" key="19">
    <source>
        <dbReference type="PROSITE" id="PS50885"/>
    </source>
</evidence>
<evidence type="ECO:0000259" key="18">
    <source>
        <dbReference type="PROSITE" id="PS50113"/>
    </source>
</evidence>
<dbReference type="SUPFAM" id="SSF55781">
    <property type="entry name" value="GAF domain-like"/>
    <property type="match status" value="1"/>
</dbReference>
<dbReference type="InterPro" id="IPR003018">
    <property type="entry name" value="GAF"/>
</dbReference>
<evidence type="ECO:0000256" key="3">
    <source>
        <dbReference type="ARBA" id="ARBA00012438"/>
    </source>
</evidence>
<comment type="catalytic activity">
    <reaction evidence="1">
        <text>ATP + protein L-histidine = ADP + protein N-phospho-L-histidine.</text>
        <dbReference type="EC" id="2.7.13.3"/>
    </reaction>
</comment>
<evidence type="ECO:0000256" key="14">
    <source>
        <dbReference type="SAM" id="Coils"/>
    </source>
</evidence>
<dbReference type="EMBL" id="LO017727">
    <property type="protein sequence ID" value="CRH04546.1"/>
    <property type="molecule type" value="Genomic_DNA"/>
</dbReference>
<dbReference type="PANTHER" id="PTHR43047:SF64">
    <property type="entry name" value="HISTIDINE KINASE CONTAINING CHEY-HOMOLOGOUS RECEIVER DOMAIN AND PAS DOMAIN-RELATED"/>
    <property type="match status" value="1"/>
</dbReference>
<dbReference type="SUPFAM" id="SSF55874">
    <property type="entry name" value="ATPase domain of HSP90 chaperone/DNA topoisomerase II/histidine kinase"/>
    <property type="match status" value="1"/>
</dbReference>
<dbReference type="GO" id="GO:0000155">
    <property type="term" value="F:phosphorelay sensor kinase activity"/>
    <property type="evidence" value="ECO:0007669"/>
    <property type="project" value="InterPro"/>
</dbReference>
<dbReference type="PROSITE" id="PS50110">
    <property type="entry name" value="RESPONSE_REGULATORY"/>
    <property type="match status" value="1"/>
</dbReference>
<feature type="coiled-coil region" evidence="14">
    <location>
        <begin position="582"/>
        <end position="616"/>
    </location>
</feature>
<dbReference type="Pfam" id="PF00072">
    <property type="entry name" value="Response_reg"/>
    <property type="match status" value="1"/>
</dbReference>
<dbReference type="Pfam" id="PF02518">
    <property type="entry name" value="HATPase_c"/>
    <property type="match status" value="1"/>
</dbReference>
<evidence type="ECO:0000256" key="11">
    <source>
        <dbReference type="ARBA" id="ARBA00023012"/>
    </source>
</evidence>
<dbReference type="SMART" id="SM00388">
    <property type="entry name" value="HisKA"/>
    <property type="match status" value="1"/>
</dbReference>
<dbReference type="CDD" id="cd16922">
    <property type="entry name" value="HATPase_EvgS-ArcB-TorS-like"/>
    <property type="match status" value="1"/>
</dbReference>
<dbReference type="CDD" id="cd00082">
    <property type="entry name" value="HisKA"/>
    <property type="match status" value="1"/>
</dbReference>
<proteinExistence type="predicted"/>
<keyword evidence="14" id="KW-0175">Coiled coil</keyword>
<dbReference type="PROSITE" id="PS50885">
    <property type="entry name" value="HAMP"/>
    <property type="match status" value="1"/>
</dbReference>
<evidence type="ECO:0000256" key="5">
    <source>
        <dbReference type="ARBA" id="ARBA00022679"/>
    </source>
</evidence>
<dbReference type="CDD" id="cd17546">
    <property type="entry name" value="REC_hyHK_CKI1_RcsC-like"/>
    <property type="match status" value="1"/>
</dbReference>
<evidence type="ECO:0000256" key="6">
    <source>
        <dbReference type="ARBA" id="ARBA00022692"/>
    </source>
</evidence>
<keyword evidence="8 20" id="KW-0418">Kinase</keyword>
<dbReference type="InterPro" id="IPR036097">
    <property type="entry name" value="HisK_dim/P_sf"/>
</dbReference>
<feature type="domain" description="PAC" evidence="18">
    <location>
        <begin position="365"/>
        <end position="417"/>
    </location>
</feature>
<dbReference type="SMART" id="SM00304">
    <property type="entry name" value="HAMP"/>
    <property type="match status" value="1"/>
</dbReference>
<dbReference type="AlphaFoldDB" id="A0A1S7LFF2"/>
<dbReference type="Gene3D" id="1.10.287.130">
    <property type="match status" value="1"/>
</dbReference>
<dbReference type="SUPFAM" id="SSF55785">
    <property type="entry name" value="PYP-like sensor domain (PAS domain)"/>
    <property type="match status" value="1"/>
</dbReference>
<dbReference type="SUPFAM" id="SSF47384">
    <property type="entry name" value="Homodimeric domain of signal transducing histidine kinase"/>
    <property type="match status" value="1"/>
</dbReference>
<evidence type="ECO:0000256" key="10">
    <source>
        <dbReference type="ARBA" id="ARBA00022989"/>
    </source>
</evidence>
<dbReference type="PRINTS" id="PR00344">
    <property type="entry name" value="BCTRLSENSOR"/>
</dbReference>
<dbReference type="InterPro" id="IPR003661">
    <property type="entry name" value="HisK_dim/P_dom"/>
</dbReference>
<dbReference type="PROSITE" id="PS50109">
    <property type="entry name" value="HIS_KIN"/>
    <property type="match status" value="1"/>
</dbReference>
<keyword evidence="5 20" id="KW-0808">Transferase</keyword>
<dbReference type="Gene3D" id="3.30.565.10">
    <property type="entry name" value="Histidine kinase-like ATPase, C-terminal domain"/>
    <property type="match status" value="1"/>
</dbReference>
<dbReference type="InterPro" id="IPR004358">
    <property type="entry name" value="Sig_transdc_His_kin-like_C"/>
</dbReference>
<feature type="domain" description="Histidine kinase" evidence="16">
    <location>
        <begin position="616"/>
        <end position="833"/>
    </location>
</feature>
<dbReference type="Gene3D" id="3.30.450.40">
    <property type="match status" value="1"/>
</dbReference>
<dbReference type="InterPro" id="IPR011006">
    <property type="entry name" value="CheY-like_superfamily"/>
</dbReference>
<dbReference type="GO" id="GO:0016020">
    <property type="term" value="C:membrane"/>
    <property type="evidence" value="ECO:0007669"/>
    <property type="project" value="UniProtKB-SubCell"/>
</dbReference>
<feature type="domain" description="Response regulatory" evidence="17">
    <location>
        <begin position="860"/>
        <end position="979"/>
    </location>
</feature>
<feature type="transmembrane region" description="Helical" evidence="15">
    <location>
        <begin position="16"/>
        <end position="36"/>
    </location>
</feature>
<protein>
    <recommendedName>
        <fullName evidence="3">histidine kinase</fullName>
        <ecNumber evidence="3">2.7.13.3</ecNumber>
    </recommendedName>
</protein>
<comment type="subcellular location">
    <subcellularLocation>
        <location evidence="2">Membrane</location>
    </subcellularLocation>
</comment>
<keyword evidence="10 15" id="KW-1133">Transmembrane helix</keyword>
<reference evidence="20" key="1">
    <citation type="submission" date="2015-04" db="EMBL/GenBank/DDBJ databases">
        <authorList>
            <person name="Syromyatnikov M.Y."/>
            <person name="Popov V.N."/>
        </authorList>
    </citation>
    <scope>NUCLEOTIDE SEQUENCE</scope>
    <source>
        <strain evidence="20">MO-1</strain>
    </source>
</reference>
<dbReference type="SUPFAM" id="SSF52172">
    <property type="entry name" value="CheY-like"/>
    <property type="match status" value="1"/>
</dbReference>
<dbReference type="InterPro" id="IPR000700">
    <property type="entry name" value="PAS-assoc_C"/>
</dbReference>
<evidence type="ECO:0000256" key="2">
    <source>
        <dbReference type="ARBA" id="ARBA00004370"/>
    </source>
</evidence>
<keyword evidence="4 13" id="KW-0597">Phosphoprotein</keyword>
<dbReference type="InterPro" id="IPR003660">
    <property type="entry name" value="HAMP_dom"/>
</dbReference>
<feature type="transmembrane region" description="Helical" evidence="15">
    <location>
        <begin position="174"/>
        <end position="192"/>
    </location>
</feature>
<dbReference type="Pfam" id="PF00672">
    <property type="entry name" value="HAMP"/>
    <property type="match status" value="1"/>
</dbReference>
<dbReference type="InterPro" id="IPR005467">
    <property type="entry name" value="His_kinase_dom"/>
</dbReference>
<evidence type="ECO:0000256" key="1">
    <source>
        <dbReference type="ARBA" id="ARBA00000085"/>
    </source>
</evidence>
<dbReference type="SMART" id="SM00448">
    <property type="entry name" value="REC"/>
    <property type="match status" value="1"/>
</dbReference>
<dbReference type="PANTHER" id="PTHR43047">
    <property type="entry name" value="TWO-COMPONENT HISTIDINE PROTEIN KINASE"/>
    <property type="match status" value="1"/>
</dbReference>
<dbReference type="Gene3D" id="3.40.50.2300">
    <property type="match status" value="1"/>
</dbReference>
<dbReference type="PROSITE" id="PS50113">
    <property type="entry name" value="PAC"/>
    <property type="match status" value="1"/>
</dbReference>
<evidence type="ECO:0000313" key="20">
    <source>
        <dbReference type="EMBL" id="CRH04546.1"/>
    </source>
</evidence>
<feature type="modified residue" description="4-aspartylphosphate" evidence="13">
    <location>
        <position position="909"/>
    </location>
</feature>
<keyword evidence="11" id="KW-0902">Two-component regulatory system</keyword>
<keyword evidence="9" id="KW-0067">ATP-binding</keyword>
<dbReference type="InterPro" id="IPR013656">
    <property type="entry name" value="PAS_4"/>
</dbReference>
<dbReference type="CDD" id="cd00130">
    <property type="entry name" value="PAS"/>
    <property type="match status" value="1"/>
</dbReference>
<dbReference type="InterPro" id="IPR001789">
    <property type="entry name" value="Sig_transdc_resp-reg_receiver"/>
</dbReference>
<evidence type="ECO:0000256" key="15">
    <source>
        <dbReference type="SAM" id="Phobius"/>
    </source>
</evidence>
<dbReference type="InterPro" id="IPR000014">
    <property type="entry name" value="PAS"/>
</dbReference>
<dbReference type="SUPFAM" id="SSF158472">
    <property type="entry name" value="HAMP domain-like"/>
    <property type="match status" value="1"/>
</dbReference>
<evidence type="ECO:0000256" key="8">
    <source>
        <dbReference type="ARBA" id="ARBA00022777"/>
    </source>
</evidence>
<dbReference type="InterPro" id="IPR036890">
    <property type="entry name" value="HATPase_C_sf"/>
</dbReference>
<dbReference type="Gene3D" id="3.30.450.20">
    <property type="entry name" value="PAS domain"/>
    <property type="match status" value="2"/>
</dbReference>
<dbReference type="SMART" id="SM00387">
    <property type="entry name" value="HATPase_c"/>
    <property type="match status" value="1"/>
</dbReference>
<dbReference type="InterPro" id="IPR029016">
    <property type="entry name" value="GAF-like_dom_sf"/>
</dbReference>
<evidence type="ECO:0000256" key="9">
    <source>
        <dbReference type="ARBA" id="ARBA00022840"/>
    </source>
</evidence>
<dbReference type="FunFam" id="1.10.287.130:FF:000004">
    <property type="entry name" value="Ethylene receptor 1"/>
    <property type="match status" value="1"/>
</dbReference>
<dbReference type="FunFam" id="3.30.565.10:FF:000010">
    <property type="entry name" value="Sensor histidine kinase RcsC"/>
    <property type="match status" value="1"/>
</dbReference>
<feature type="domain" description="HAMP" evidence="19">
    <location>
        <begin position="194"/>
        <end position="246"/>
    </location>
</feature>
<evidence type="ECO:0000259" key="16">
    <source>
        <dbReference type="PROSITE" id="PS50109"/>
    </source>
</evidence>
<dbReference type="Gene3D" id="6.10.340.10">
    <property type="match status" value="1"/>
</dbReference>
<dbReference type="InterPro" id="IPR035965">
    <property type="entry name" value="PAS-like_dom_sf"/>
</dbReference>
<dbReference type="GO" id="GO:0005524">
    <property type="term" value="F:ATP binding"/>
    <property type="evidence" value="ECO:0007669"/>
    <property type="project" value="UniProtKB-KW"/>
</dbReference>
<evidence type="ECO:0000256" key="7">
    <source>
        <dbReference type="ARBA" id="ARBA00022741"/>
    </source>
</evidence>
<gene>
    <name evidence="20" type="ORF">MAGMO_0333</name>
</gene>
<keyword evidence="12 15" id="KW-0472">Membrane</keyword>
<dbReference type="InterPro" id="IPR003594">
    <property type="entry name" value="HATPase_dom"/>
</dbReference>
<dbReference type="EC" id="2.7.13.3" evidence="3"/>
<evidence type="ECO:0000256" key="13">
    <source>
        <dbReference type="PROSITE-ProRule" id="PRU00169"/>
    </source>
</evidence>
<evidence type="ECO:0000256" key="4">
    <source>
        <dbReference type="ARBA" id="ARBA00022553"/>
    </source>
</evidence>
<dbReference type="CDD" id="cd06225">
    <property type="entry name" value="HAMP"/>
    <property type="match status" value="1"/>
</dbReference>
<sequence length="982" mass="110411">MKTPFTDRTIGLRGTFTLLMVGVLSLTLLLSSLFMVQAERESYRQHLADEARTLGRFVALVSPEAMLAYDYATLNNYVREVSQLPDMVHAIILDQQKNALTTHLNLNDSLIQAAIESIESKSSLEIAFWLEQQPGLKRYSYPISYTDRVLGHVQITVSDHGLYDVVQQRLLGQLTWALPLLMLIGAGIYGAFHHSVMRQVRHLTAGSERVAKGKLDQFVEVVGRNELAVLAQRFNSMMVTIADERRHLKQLNEELEVRVQARTQELLVSNQKLHGYTLELEKTQQQLQQERAFLQSVIDGVPEPIMVIDLEYKVLLANSTARSEGGQPGLGTLYCYQISHHRQDPCCGEEHGCPLEMVKNRLQATRLEHVHYDKEGNPRQVEILASPLQDAQGELIGMIEATRDVTERHLVEQEIQRSHELIRTIDRFREQFIEEQDEEALFNAMIRALMKLTDSSIGFIAQYRVQEEGVDCLELLSFAQQSQVDTIDHAVVAGETLRLSDVVIQRIMTRRRTVVLNQLQPEHSPALPFDHAPLHAFMGIPIFYGIELLGIVGLGNAPEGYADKLKIYIAPAIAAVGQVMTAMEERKTRHLMTEELKRAKQQAEEASQAKTQFLATMSHEIRTPMNVIVGVNELLLESEQNAVSRHYLEVSYSAGEALLSLINDILDLSKIEAGEMAFEFSSFQLHEMMEQVVSLFRIQAQEKGLSLQMQLADEVPLWCQGDAVRLRQVLINLIGNAFKFTREGSVDVLLEALSGDRYRFSVQDTGIGIPEDKLDHVFDPFSQADSSTTRRYGGSGLGLTICRRIVENMGGAIGVESREGQGSRFYFDLPLATAKEPALQLPRGETPLPLNRDGNAAGLRILVAEDSEDNVLLLKAYFKGTPHEVSYVVNGVEAVHAYRQGAFQLLLMDLQMPEMDGYTATREIRQLEREERRPRTPIYALSAHAFTEARQHSLDAGCDGHLTKPIRKQKLLSFLAELMEAG</sequence>
<dbReference type="Pfam" id="PF08448">
    <property type="entry name" value="PAS_4"/>
    <property type="match status" value="1"/>
</dbReference>
<keyword evidence="7" id="KW-0547">Nucleotide-binding</keyword>
<organism evidence="20">
    <name type="scientific">Magnetococcus massalia (strain MO-1)</name>
    <dbReference type="NCBI Taxonomy" id="451514"/>
    <lineage>
        <taxon>Bacteria</taxon>
        <taxon>Pseudomonadati</taxon>
        <taxon>Pseudomonadota</taxon>
        <taxon>Magnetococcia</taxon>
        <taxon>Magnetococcales</taxon>
        <taxon>Magnetococcaceae</taxon>
        <taxon>Magnetococcus</taxon>
    </lineage>
</organism>
<evidence type="ECO:0000259" key="17">
    <source>
        <dbReference type="PROSITE" id="PS50110"/>
    </source>
</evidence>
<accession>A0A1S7LFF2</accession>
<keyword evidence="6 15" id="KW-0812">Transmembrane</keyword>
<name>A0A1S7LFF2_MAGMO</name>
<dbReference type="Pfam" id="PF13185">
    <property type="entry name" value="GAF_2"/>
    <property type="match status" value="1"/>
</dbReference>
<dbReference type="Pfam" id="PF00512">
    <property type="entry name" value="HisKA"/>
    <property type="match status" value="1"/>
</dbReference>